<accession>A0ABN3T5Q1</accession>
<dbReference type="EMBL" id="BAAARK010000065">
    <property type="protein sequence ID" value="GAA2693144.1"/>
    <property type="molecule type" value="Genomic_DNA"/>
</dbReference>
<keyword evidence="3" id="KW-1185">Reference proteome</keyword>
<sequence length="266" mass="29033">MQFLTLLRRWRAKRPPEAPTIRAHDRRPRRAAAIAATALMLGGLLVVGGGTAQAASPDSHRLVTWNMENGRDRWASVATIAQTNSVVALQEVPSVPARGVRQLRSIGNVEVYSWRIARNTYRYLYILPQSSRNVGMVTSFRADRVVQIGGRYRDGLGLVRQADNVLFASVHASAGRNGGGRGADGPSLVRRVAAAAATRNVTNWVALGDFNRDPGQQNLSEFPTGSRIYNSGQATQRSGGELDYMVSNIQTQNWQATVQANRGSDH</sequence>
<evidence type="ECO:0000259" key="1">
    <source>
        <dbReference type="Pfam" id="PF03372"/>
    </source>
</evidence>
<dbReference type="InterPro" id="IPR036691">
    <property type="entry name" value="Endo/exonu/phosph_ase_sf"/>
</dbReference>
<organism evidence="2 3">
    <name type="scientific">Streptomyces lunalinharesii</name>
    <dbReference type="NCBI Taxonomy" id="333384"/>
    <lineage>
        <taxon>Bacteria</taxon>
        <taxon>Bacillati</taxon>
        <taxon>Actinomycetota</taxon>
        <taxon>Actinomycetes</taxon>
        <taxon>Kitasatosporales</taxon>
        <taxon>Streptomycetaceae</taxon>
        <taxon>Streptomyces</taxon>
    </lineage>
</organism>
<proteinExistence type="predicted"/>
<evidence type="ECO:0000313" key="2">
    <source>
        <dbReference type="EMBL" id="GAA2693144.1"/>
    </source>
</evidence>
<comment type="caution">
    <text evidence="2">The sequence shown here is derived from an EMBL/GenBank/DDBJ whole genome shotgun (WGS) entry which is preliminary data.</text>
</comment>
<dbReference type="InterPro" id="IPR005135">
    <property type="entry name" value="Endo/exonuclease/phosphatase"/>
</dbReference>
<dbReference type="Gene3D" id="3.60.10.10">
    <property type="entry name" value="Endonuclease/exonuclease/phosphatase"/>
    <property type="match status" value="1"/>
</dbReference>
<dbReference type="Proteomes" id="UP001500994">
    <property type="component" value="Unassembled WGS sequence"/>
</dbReference>
<gene>
    <name evidence="2" type="ORF">GCM10009864_79810</name>
</gene>
<feature type="domain" description="Endonuclease/exonuclease/phosphatase" evidence="1">
    <location>
        <begin position="63"/>
        <end position="266"/>
    </location>
</feature>
<name>A0ABN3T5Q1_9ACTN</name>
<protein>
    <recommendedName>
        <fullName evidence="1">Endonuclease/exonuclease/phosphatase domain-containing protein</fullName>
    </recommendedName>
</protein>
<reference evidence="2 3" key="1">
    <citation type="journal article" date="2019" name="Int. J. Syst. Evol. Microbiol.">
        <title>The Global Catalogue of Microorganisms (GCM) 10K type strain sequencing project: providing services to taxonomists for standard genome sequencing and annotation.</title>
        <authorList>
            <consortium name="The Broad Institute Genomics Platform"/>
            <consortium name="The Broad Institute Genome Sequencing Center for Infectious Disease"/>
            <person name="Wu L."/>
            <person name="Ma J."/>
        </authorList>
    </citation>
    <scope>NUCLEOTIDE SEQUENCE [LARGE SCALE GENOMIC DNA]</scope>
    <source>
        <strain evidence="2 3">JCM 16374</strain>
    </source>
</reference>
<evidence type="ECO:0000313" key="3">
    <source>
        <dbReference type="Proteomes" id="UP001500994"/>
    </source>
</evidence>
<dbReference type="Pfam" id="PF03372">
    <property type="entry name" value="Exo_endo_phos"/>
    <property type="match status" value="1"/>
</dbReference>
<dbReference type="SUPFAM" id="SSF56219">
    <property type="entry name" value="DNase I-like"/>
    <property type="match status" value="1"/>
</dbReference>
<dbReference type="RefSeq" id="WP_344584842.1">
    <property type="nucleotide sequence ID" value="NZ_BAAARK010000065.1"/>
</dbReference>